<organism evidence="2 3">
    <name type="scientific">Nonlabens ulvanivorans</name>
    <name type="common">Persicivirga ulvanivorans</name>
    <dbReference type="NCBI Taxonomy" id="906888"/>
    <lineage>
        <taxon>Bacteria</taxon>
        <taxon>Pseudomonadati</taxon>
        <taxon>Bacteroidota</taxon>
        <taxon>Flavobacteriia</taxon>
        <taxon>Flavobacteriales</taxon>
        <taxon>Flavobacteriaceae</taxon>
        <taxon>Nonlabens</taxon>
    </lineage>
</organism>
<name>A0A090WA66_NONUL</name>
<evidence type="ECO:0000256" key="1">
    <source>
        <dbReference type="SAM" id="Phobius"/>
    </source>
</evidence>
<evidence type="ECO:0000313" key="2">
    <source>
        <dbReference type="EMBL" id="GAL73905.1"/>
    </source>
</evidence>
<dbReference type="Proteomes" id="UP000029647">
    <property type="component" value="Unassembled WGS sequence"/>
</dbReference>
<reference evidence="2 3" key="1">
    <citation type="journal article" date="2014" name="Genome Announc.">
        <title>Draft Genome Sequences of Marine Flavobacterium Nonlabens Strains NR17, NR24, NR27, NR32, NR33, and Ara13.</title>
        <authorList>
            <person name="Nakanishi M."/>
            <person name="Meirelles P."/>
            <person name="Suzuki R."/>
            <person name="Takatani N."/>
            <person name="Mino S."/>
            <person name="Suda W."/>
            <person name="Oshima K."/>
            <person name="Hattori M."/>
            <person name="Ohkuma M."/>
            <person name="Hosokawa M."/>
            <person name="Miyashita K."/>
            <person name="Thompson F.L."/>
            <person name="Niwa A."/>
            <person name="Sawabe T."/>
            <person name="Sawabe T."/>
        </authorList>
    </citation>
    <scope>NUCLEOTIDE SEQUENCE [LARGE SCALE GENOMIC DNA]</scope>
    <source>
        <strain evidence="3">JCM19275</strain>
    </source>
</reference>
<dbReference type="EMBL" id="BBNT01000001">
    <property type="protein sequence ID" value="GAL73905.1"/>
    <property type="molecule type" value="Genomic_DNA"/>
</dbReference>
<protein>
    <submittedName>
        <fullName evidence="2">Uncharacterized protein</fullName>
    </submittedName>
</protein>
<comment type="caution">
    <text evidence="2">The sequence shown here is derived from an EMBL/GenBank/DDBJ whole genome shotgun (WGS) entry which is preliminary data.</text>
</comment>
<proteinExistence type="predicted"/>
<keyword evidence="1" id="KW-1133">Transmembrane helix</keyword>
<keyword evidence="1" id="KW-0812">Transmembrane</keyword>
<feature type="transmembrane region" description="Helical" evidence="1">
    <location>
        <begin position="6"/>
        <end position="30"/>
    </location>
</feature>
<evidence type="ECO:0000313" key="3">
    <source>
        <dbReference type="Proteomes" id="UP000029647"/>
    </source>
</evidence>
<gene>
    <name evidence="2" type="ORF">JCM19275_2752</name>
</gene>
<dbReference type="AlphaFoldDB" id="A0A090WA66"/>
<sequence>MSFETSVMMLFLNVLGAANIVVIVYIILFLKRRVDPTLEKL</sequence>
<accession>A0A090WA66</accession>
<keyword evidence="1" id="KW-0472">Membrane</keyword>